<dbReference type="GO" id="GO:0043842">
    <property type="term" value="F:Kdo transferase activity"/>
    <property type="evidence" value="ECO:0007669"/>
    <property type="project" value="UniProtKB-EC"/>
</dbReference>
<reference evidence="14 15" key="1">
    <citation type="submission" date="2020-08" db="EMBL/GenBank/DDBJ databases">
        <title>Paraeoetvoesia sp. YC-7-48 draft genome sequence.</title>
        <authorList>
            <person name="Yao L."/>
        </authorList>
    </citation>
    <scope>NUCLEOTIDE SEQUENCE [LARGE SCALE GENOMIC DNA]</scope>
    <source>
        <strain evidence="15">YC-7-48</strain>
    </source>
</reference>
<evidence type="ECO:0000256" key="11">
    <source>
        <dbReference type="RuleBase" id="RU365103"/>
    </source>
</evidence>
<evidence type="ECO:0000256" key="2">
    <source>
        <dbReference type="ARBA" id="ARBA00004713"/>
    </source>
</evidence>
<evidence type="ECO:0000256" key="10">
    <source>
        <dbReference type="PIRSR" id="PIRSR639901-2"/>
    </source>
</evidence>
<dbReference type="Pfam" id="PF00534">
    <property type="entry name" value="Glycos_transf_1"/>
    <property type="match status" value="1"/>
</dbReference>
<name>A0A842HLW4_9BURK</name>
<keyword evidence="5" id="KW-0997">Cell inner membrane</keyword>
<feature type="site" description="Transition state stabilizer" evidence="10">
    <location>
        <position position="135"/>
    </location>
</feature>
<dbReference type="Pfam" id="PF04413">
    <property type="entry name" value="Glycos_transf_N"/>
    <property type="match status" value="1"/>
</dbReference>
<comment type="caution">
    <text evidence="14">The sequence shown here is derived from an EMBL/GenBank/DDBJ whole genome shotgun (WGS) entry which is preliminary data.</text>
</comment>
<dbReference type="UniPathway" id="UPA00958"/>
<dbReference type="PANTHER" id="PTHR42755:SF1">
    <property type="entry name" value="3-DEOXY-D-MANNO-OCTULOSONIC ACID TRANSFERASE, MITOCHONDRIAL-RELATED"/>
    <property type="match status" value="1"/>
</dbReference>
<dbReference type="GO" id="GO:0009245">
    <property type="term" value="P:lipid A biosynthetic process"/>
    <property type="evidence" value="ECO:0007669"/>
    <property type="project" value="TreeGrafter"/>
</dbReference>
<comment type="catalytic activity">
    <reaction evidence="8 11">
        <text>lipid IVA (E. coli) + CMP-3-deoxy-beta-D-manno-octulosonate = alpha-Kdo-(2-&gt;6)-lipid IVA (E. coli) + CMP + H(+)</text>
        <dbReference type="Rhea" id="RHEA:28066"/>
        <dbReference type="ChEBI" id="CHEBI:15378"/>
        <dbReference type="ChEBI" id="CHEBI:58603"/>
        <dbReference type="ChEBI" id="CHEBI:60364"/>
        <dbReference type="ChEBI" id="CHEBI:60377"/>
        <dbReference type="ChEBI" id="CHEBI:85987"/>
        <dbReference type="EC" id="2.4.99.12"/>
    </reaction>
</comment>
<dbReference type="Gene3D" id="3.40.50.2000">
    <property type="entry name" value="Glycogen Phosphorylase B"/>
    <property type="match status" value="1"/>
</dbReference>
<organism evidence="14 15">
    <name type="scientific">Pusillimonas minor</name>
    <dbReference type="NCBI Taxonomy" id="2697024"/>
    <lineage>
        <taxon>Bacteria</taxon>
        <taxon>Pseudomonadati</taxon>
        <taxon>Pseudomonadota</taxon>
        <taxon>Betaproteobacteria</taxon>
        <taxon>Burkholderiales</taxon>
        <taxon>Alcaligenaceae</taxon>
        <taxon>Pusillimonas</taxon>
    </lineage>
</organism>
<evidence type="ECO:0000256" key="1">
    <source>
        <dbReference type="ARBA" id="ARBA00004196"/>
    </source>
</evidence>
<evidence type="ECO:0000259" key="12">
    <source>
        <dbReference type="Pfam" id="PF00534"/>
    </source>
</evidence>
<evidence type="ECO:0000256" key="6">
    <source>
        <dbReference type="ARBA" id="ARBA00022679"/>
    </source>
</evidence>
<dbReference type="InterPro" id="IPR007507">
    <property type="entry name" value="Glycos_transf_N"/>
</dbReference>
<feature type="domain" description="Glycosyl transferase family 1" evidence="12">
    <location>
        <begin position="320"/>
        <end position="421"/>
    </location>
</feature>
<dbReference type="PANTHER" id="PTHR42755">
    <property type="entry name" value="3-DEOXY-MANNO-OCTULOSONATE CYTIDYLYLTRANSFERASE"/>
    <property type="match status" value="1"/>
</dbReference>
<protein>
    <recommendedName>
        <fullName evidence="4 11">3-deoxy-D-manno-octulosonic acid transferase</fullName>
        <shortName evidence="11">Kdo transferase</shortName>
        <ecNumber evidence="3 11">2.4.99.12</ecNumber>
    </recommendedName>
    <alternativeName>
        <fullName evidence="7 11">Lipid IV(A) 3-deoxy-D-manno-octulosonic acid transferase</fullName>
    </alternativeName>
</protein>
<dbReference type="SUPFAM" id="SSF53756">
    <property type="entry name" value="UDP-Glycosyltransferase/glycogen phosphorylase"/>
    <property type="match status" value="1"/>
</dbReference>
<sequence>MNRFFYNVSIRMLSPLLMAWMGLRARRAGGRWEVLSGARFGRYRQPATQSSPVWVHAVSLGEVRAAQPFIQALLDQGDQVLLTHMTVTGREEAARAFAHAIADGQLVQQWMPYDFPGSARRFLEHYQPSLAVLIEREVWPNIIAEAHALNIPLVLASARFSDQSLRQSLRAGAVMREAYQSFQAVYAQTLQDAQRLEQAGVQGVRVSGNFKFDVSLPQEHVQRGRAFAEALPRSMITIASTREGEDELFIKAILKQVARARDQGVNLADRVLFCIVPRHPQRFDDVAQLLADAGISFLRRSEFVQSGETGAANARICSRNQQLVLLGDSLGEMPRYYAASKVAIVAGSFLPFGGQNLIEACAIGTPVLVGPHTDNFEQAVFDAIQEGAALRAPNAEAALQQALQLLDEPQRLHRIGEAGTHWVQKHAGAVARVVSGINELRRARGIYVPAP</sequence>
<dbReference type="Gene3D" id="3.40.50.11720">
    <property type="entry name" value="3-Deoxy-D-manno-octulosonic-acid transferase, N-terminal domain"/>
    <property type="match status" value="1"/>
</dbReference>
<evidence type="ECO:0000256" key="7">
    <source>
        <dbReference type="ARBA" id="ARBA00031445"/>
    </source>
</evidence>
<comment type="function">
    <text evidence="11">Involved in lipopolysaccharide (LPS) biosynthesis. Catalyzes the transfer of 3-deoxy-D-manno-octulosonate (Kdo) residue(s) from CMP-Kdo to lipid IV(A), the tetraacyldisaccharide-1,4'-bisphosphate precursor of lipid A.</text>
</comment>
<dbReference type="GO" id="GO:0005886">
    <property type="term" value="C:plasma membrane"/>
    <property type="evidence" value="ECO:0007669"/>
    <property type="project" value="UniProtKB-SubCell"/>
</dbReference>
<feature type="site" description="Transition state stabilizer" evidence="10">
    <location>
        <position position="211"/>
    </location>
</feature>
<evidence type="ECO:0000256" key="5">
    <source>
        <dbReference type="ARBA" id="ARBA00022519"/>
    </source>
</evidence>
<keyword evidence="6 11" id="KW-0808">Transferase</keyword>
<comment type="subcellular location">
    <subcellularLocation>
        <location evidence="1">Cell envelope</location>
    </subcellularLocation>
    <subcellularLocation>
        <location evidence="11">Cell membrane</location>
    </subcellularLocation>
</comment>
<dbReference type="InterPro" id="IPR039901">
    <property type="entry name" value="Kdotransferase"/>
</dbReference>
<dbReference type="GO" id="GO:0030313">
    <property type="term" value="C:cell envelope"/>
    <property type="evidence" value="ECO:0007669"/>
    <property type="project" value="UniProtKB-SubCell"/>
</dbReference>
<dbReference type="AlphaFoldDB" id="A0A842HLW4"/>
<evidence type="ECO:0000256" key="8">
    <source>
        <dbReference type="ARBA" id="ARBA00049183"/>
    </source>
</evidence>
<dbReference type="RefSeq" id="WP_185778720.1">
    <property type="nucleotide sequence ID" value="NZ_JACJUU010000002.1"/>
</dbReference>
<evidence type="ECO:0000313" key="15">
    <source>
        <dbReference type="Proteomes" id="UP000545386"/>
    </source>
</evidence>
<evidence type="ECO:0000313" key="14">
    <source>
        <dbReference type="EMBL" id="MBC2768904.1"/>
    </source>
</evidence>
<comment type="similarity">
    <text evidence="11">Belongs to the glycosyltransferase group 1 family.</text>
</comment>
<keyword evidence="5" id="KW-0472">Membrane</keyword>
<dbReference type="EMBL" id="JACJUU010000002">
    <property type="protein sequence ID" value="MBC2768904.1"/>
    <property type="molecule type" value="Genomic_DNA"/>
</dbReference>
<proteinExistence type="inferred from homology"/>
<dbReference type="GO" id="GO:0009244">
    <property type="term" value="P:lipopolysaccharide core region biosynthetic process"/>
    <property type="evidence" value="ECO:0007669"/>
    <property type="project" value="UniProtKB-UniRule"/>
</dbReference>
<dbReference type="Proteomes" id="UP000545386">
    <property type="component" value="Unassembled WGS sequence"/>
</dbReference>
<feature type="active site" description="Proton acceptor" evidence="9">
    <location>
        <position position="62"/>
    </location>
</feature>
<feature type="domain" description="3-deoxy-D-manno-octulosonic-acid transferase N-terminal" evidence="13">
    <location>
        <begin position="38"/>
        <end position="214"/>
    </location>
</feature>
<dbReference type="InterPro" id="IPR001296">
    <property type="entry name" value="Glyco_trans_1"/>
</dbReference>
<comment type="pathway">
    <text evidence="2 11">Bacterial outer membrane biogenesis; LPS core biosynthesis.</text>
</comment>
<evidence type="ECO:0000256" key="4">
    <source>
        <dbReference type="ARBA" id="ARBA00019077"/>
    </source>
</evidence>
<gene>
    <name evidence="14" type="ORF">GTU67_03120</name>
</gene>
<evidence type="ECO:0000259" key="13">
    <source>
        <dbReference type="Pfam" id="PF04413"/>
    </source>
</evidence>
<dbReference type="EC" id="2.4.99.12" evidence="3 11"/>
<keyword evidence="15" id="KW-1185">Reference proteome</keyword>
<dbReference type="InterPro" id="IPR038107">
    <property type="entry name" value="Glycos_transf_N_sf"/>
</dbReference>
<evidence type="ECO:0000256" key="3">
    <source>
        <dbReference type="ARBA" id="ARBA00012621"/>
    </source>
</evidence>
<keyword evidence="11" id="KW-0448">Lipopolysaccharide biosynthesis</keyword>
<keyword evidence="11" id="KW-1003">Cell membrane</keyword>
<evidence type="ECO:0000256" key="9">
    <source>
        <dbReference type="PIRSR" id="PIRSR639901-1"/>
    </source>
</evidence>
<accession>A0A842HLW4</accession>